<accession>A0A563VLA6</accession>
<proteinExistence type="predicted"/>
<evidence type="ECO:0008006" key="3">
    <source>
        <dbReference type="Google" id="ProtNLM"/>
    </source>
</evidence>
<organism evidence="1 2">
    <name type="scientific">Hyella patelloides LEGE 07179</name>
    <dbReference type="NCBI Taxonomy" id="945734"/>
    <lineage>
        <taxon>Bacteria</taxon>
        <taxon>Bacillati</taxon>
        <taxon>Cyanobacteriota</taxon>
        <taxon>Cyanophyceae</taxon>
        <taxon>Pleurocapsales</taxon>
        <taxon>Hyellaceae</taxon>
        <taxon>Hyella</taxon>
    </lineage>
</organism>
<dbReference type="SUPFAM" id="SSF46785">
    <property type="entry name" value="Winged helix' DNA-binding domain"/>
    <property type="match status" value="1"/>
</dbReference>
<gene>
    <name evidence="1" type="ORF">H1P_1390008</name>
</gene>
<dbReference type="Gene3D" id="1.10.10.10">
    <property type="entry name" value="Winged helix-like DNA-binding domain superfamily/Winged helix DNA-binding domain"/>
    <property type="match status" value="1"/>
</dbReference>
<dbReference type="RefSeq" id="WP_144870135.1">
    <property type="nucleotide sequence ID" value="NZ_LR213891.1"/>
</dbReference>
<dbReference type="OrthoDB" id="428422at2"/>
<dbReference type="InterPro" id="IPR036390">
    <property type="entry name" value="WH_DNA-bd_sf"/>
</dbReference>
<evidence type="ECO:0000313" key="1">
    <source>
        <dbReference type="EMBL" id="VEP12198.1"/>
    </source>
</evidence>
<dbReference type="AlphaFoldDB" id="A0A563VLA6"/>
<evidence type="ECO:0000313" key="2">
    <source>
        <dbReference type="Proteomes" id="UP000320055"/>
    </source>
</evidence>
<reference evidence="1 2" key="1">
    <citation type="submission" date="2019-01" db="EMBL/GenBank/DDBJ databases">
        <authorList>
            <person name="Brito A."/>
        </authorList>
    </citation>
    <scope>NUCLEOTIDE SEQUENCE [LARGE SCALE GENOMIC DNA]</scope>
    <source>
        <strain evidence="1">1</strain>
    </source>
</reference>
<sequence length="77" mass="8903">MTYIKIITPTPGLNTKERVLQIIENRETGITIKEMSQKVNRPVSMLQICLKQLISAKKVRARKSKVSNNLIYYPRTN</sequence>
<dbReference type="Proteomes" id="UP000320055">
    <property type="component" value="Unassembled WGS sequence"/>
</dbReference>
<protein>
    <recommendedName>
        <fullName evidence="3">Winged helix-turn-helix domain-containing protein</fullName>
    </recommendedName>
</protein>
<dbReference type="EMBL" id="CAACVJ010000045">
    <property type="protein sequence ID" value="VEP12198.1"/>
    <property type="molecule type" value="Genomic_DNA"/>
</dbReference>
<name>A0A563VLA6_9CYAN</name>
<keyword evidence="2" id="KW-1185">Reference proteome</keyword>
<dbReference type="InterPro" id="IPR036388">
    <property type="entry name" value="WH-like_DNA-bd_sf"/>
</dbReference>